<dbReference type="RefSeq" id="XP_013890576.1">
    <property type="nucleotide sequence ID" value="XM_014035122.1"/>
</dbReference>
<sequence length="191" mass="20160">MPTAGALSFDVVSQARPLEGAAPLADEALMALLQDRVGIEFEPPPEDGGSPSPLPASDFAAANSQIQALRRAAPGLVVSSAQARMIAAECFQFGPHRVEAAVVLFPLTVDRGDAYWTVAYALSGIEQSLLASRIGPAALFNPKRPSGHYLLDTAHPGHMEIARKLVAAAVASGELPNLWNLRLRGEWLVGC</sequence>
<reference evidence="1 2" key="1">
    <citation type="journal article" date="2013" name="BMC Genomics">
        <title>Reconstruction of the lipid metabolism for the microalga Monoraphidium neglectum from its genome sequence reveals characteristics suitable for biofuel production.</title>
        <authorList>
            <person name="Bogen C."/>
            <person name="Al-Dilaimi A."/>
            <person name="Albersmeier A."/>
            <person name="Wichmann J."/>
            <person name="Grundmann M."/>
            <person name="Rupp O."/>
            <person name="Lauersen K.J."/>
            <person name="Blifernez-Klassen O."/>
            <person name="Kalinowski J."/>
            <person name="Goesmann A."/>
            <person name="Mussgnug J.H."/>
            <person name="Kruse O."/>
        </authorList>
    </citation>
    <scope>NUCLEOTIDE SEQUENCE [LARGE SCALE GENOMIC DNA]</scope>
    <source>
        <strain evidence="1 2">SAG 48.87</strain>
    </source>
</reference>
<evidence type="ECO:0000313" key="1">
    <source>
        <dbReference type="EMBL" id="KIY91556.1"/>
    </source>
</evidence>
<dbReference type="Proteomes" id="UP000054498">
    <property type="component" value="Unassembled WGS sequence"/>
</dbReference>
<dbReference type="KEGG" id="mng:MNEG_16408"/>
<dbReference type="GeneID" id="25734164"/>
<protein>
    <submittedName>
        <fullName evidence="1">Uncharacterized protein</fullName>
    </submittedName>
</protein>
<proteinExistence type="predicted"/>
<name>A0A0D2LNI4_9CHLO</name>
<evidence type="ECO:0000313" key="2">
    <source>
        <dbReference type="Proteomes" id="UP000054498"/>
    </source>
</evidence>
<organism evidence="1 2">
    <name type="scientific">Monoraphidium neglectum</name>
    <dbReference type="NCBI Taxonomy" id="145388"/>
    <lineage>
        <taxon>Eukaryota</taxon>
        <taxon>Viridiplantae</taxon>
        <taxon>Chlorophyta</taxon>
        <taxon>core chlorophytes</taxon>
        <taxon>Chlorophyceae</taxon>
        <taxon>CS clade</taxon>
        <taxon>Sphaeropleales</taxon>
        <taxon>Selenastraceae</taxon>
        <taxon>Monoraphidium</taxon>
    </lineage>
</organism>
<accession>A0A0D2LNI4</accession>
<dbReference type="AlphaFoldDB" id="A0A0D2LNI4"/>
<gene>
    <name evidence="1" type="ORF">MNEG_16408</name>
</gene>
<keyword evidence="2" id="KW-1185">Reference proteome</keyword>
<dbReference type="EMBL" id="KK106543">
    <property type="protein sequence ID" value="KIY91556.1"/>
    <property type="molecule type" value="Genomic_DNA"/>
</dbReference>